<dbReference type="GO" id="GO:0008270">
    <property type="term" value="F:zinc ion binding"/>
    <property type="evidence" value="ECO:0007669"/>
    <property type="project" value="UniProtKB-KW"/>
</dbReference>
<feature type="region of interest" description="Disordered" evidence="4">
    <location>
        <begin position="1"/>
        <end position="31"/>
    </location>
</feature>
<evidence type="ECO:0000256" key="1">
    <source>
        <dbReference type="ARBA" id="ARBA00022723"/>
    </source>
</evidence>
<feature type="compositionally biased region" description="Basic and acidic residues" evidence="4">
    <location>
        <begin position="1"/>
        <end position="18"/>
    </location>
</feature>
<evidence type="ECO:0000256" key="4">
    <source>
        <dbReference type="SAM" id="MobiDB-lite"/>
    </source>
</evidence>
<sequence>MSMSRARNDRAMSSKRINDMNSNSENDVCESEIRPKKVKDFYEIIKNKKQNKTGTCKLCSEKGENTIIKMTNSGTSGLIRHLSSKHEKQFRSYFPEKIKQNDAQGNQTITHLFNKEDNGNVSTPI</sequence>
<dbReference type="GO" id="GO:0003677">
    <property type="term" value="F:DNA binding"/>
    <property type="evidence" value="ECO:0007669"/>
    <property type="project" value="InterPro"/>
</dbReference>
<organism evidence="6 7">
    <name type="scientific">Trachymyrmex cornetzi</name>
    <dbReference type="NCBI Taxonomy" id="471704"/>
    <lineage>
        <taxon>Eukaryota</taxon>
        <taxon>Metazoa</taxon>
        <taxon>Ecdysozoa</taxon>
        <taxon>Arthropoda</taxon>
        <taxon>Hexapoda</taxon>
        <taxon>Insecta</taxon>
        <taxon>Pterygota</taxon>
        <taxon>Neoptera</taxon>
        <taxon>Endopterygota</taxon>
        <taxon>Hymenoptera</taxon>
        <taxon>Apocrita</taxon>
        <taxon>Aculeata</taxon>
        <taxon>Formicoidea</taxon>
        <taxon>Formicidae</taxon>
        <taxon>Myrmicinae</taxon>
        <taxon>Trachymyrmex</taxon>
    </lineage>
</organism>
<feature type="domain" description="BED-type" evidence="5">
    <location>
        <begin position="37"/>
        <end position="86"/>
    </location>
</feature>
<protein>
    <recommendedName>
        <fullName evidence="5">BED-type domain-containing protein</fullName>
    </recommendedName>
</protein>
<evidence type="ECO:0000313" key="6">
    <source>
        <dbReference type="EMBL" id="KYN15661.1"/>
    </source>
</evidence>
<name>A0A195DS36_9HYME</name>
<reference evidence="6 7" key="1">
    <citation type="submission" date="2015-09" db="EMBL/GenBank/DDBJ databases">
        <title>Trachymyrmex cornetzi WGS genome.</title>
        <authorList>
            <person name="Nygaard S."/>
            <person name="Hu H."/>
            <person name="Boomsma J."/>
            <person name="Zhang G."/>
        </authorList>
    </citation>
    <scope>NUCLEOTIDE SEQUENCE [LARGE SCALE GENOMIC DNA]</scope>
    <source>
        <strain evidence="6">Tcor2-1</strain>
        <tissue evidence="6">Whole body</tissue>
    </source>
</reference>
<evidence type="ECO:0000256" key="3">
    <source>
        <dbReference type="ARBA" id="ARBA00022833"/>
    </source>
</evidence>
<dbReference type="EMBL" id="KQ980530">
    <property type="protein sequence ID" value="KYN15661.1"/>
    <property type="molecule type" value="Genomic_DNA"/>
</dbReference>
<dbReference type="Proteomes" id="UP000078492">
    <property type="component" value="Unassembled WGS sequence"/>
</dbReference>
<evidence type="ECO:0000256" key="2">
    <source>
        <dbReference type="ARBA" id="ARBA00022771"/>
    </source>
</evidence>
<gene>
    <name evidence="6" type="ORF">ALC57_12164</name>
</gene>
<evidence type="ECO:0000313" key="7">
    <source>
        <dbReference type="Proteomes" id="UP000078492"/>
    </source>
</evidence>
<dbReference type="Pfam" id="PF02892">
    <property type="entry name" value="zf-BED"/>
    <property type="match status" value="1"/>
</dbReference>
<keyword evidence="7" id="KW-1185">Reference proteome</keyword>
<proteinExistence type="predicted"/>
<keyword evidence="3" id="KW-0862">Zinc</keyword>
<keyword evidence="2" id="KW-0863">Zinc-finger</keyword>
<keyword evidence="1" id="KW-0479">Metal-binding</keyword>
<dbReference type="AlphaFoldDB" id="A0A195DS36"/>
<accession>A0A195DS36</accession>
<dbReference type="InterPro" id="IPR003656">
    <property type="entry name" value="Znf_BED"/>
</dbReference>
<evidence type="ECO:0000259" key="5">
    <source>
        <dbReference type="Pfam" id="PF02892"/>
    </source>
</evidence>